<evidence type="ECO:0000313" key="1">
    <source>
        <dbReference type="EMBL" id="KAB2332924.1"/>
    </source>
</evidence>
<name>A0A7V7RM03_9BACI</name>
<protein>
    <submittedName>
        <fullName evidence="1">Uncharacterized protein</fullName>
    </submittedName>
</protein>
<comment type="caution">
    <text evidence="1">The sequence shown here is derived from an EMBL/GenBank/DDBJ whole genome shotgun (WGS) entry which is preliminary data.</text>
</comment>
<sequence length="81" mass="8844">MRKVKVVFQSEGWAPEDFEYSEQGIAFDNGYTLAVDANGMVAVYKTVELSNDTAVVVNADDSLTQNPEFLINLILNGGNAQ</sequence>
<proteinExistence type="predicted"/>
<dbReference type="EMBL" id="WBOT01000003">
    <property type="protein sequence ID" value="KAB2332924.1"/>
    <property type="molecule type" value="Genomic_DNA"/>
</dbReference>
<reference evidence="1 2" key="1">
    <citation type="journal article" date="2014" name="Arch. Microbiol.">
        <title>Bacillus mesophilum sp. nov., strain IITR-54T, a novel 4-chlorobiphenyl dechlorinating bacterium.</title>
        <authorList>
            <person name="Manickam N."/>
            <person name="Singh N.K."/>
            <person name="Bajaj A."/>
            <person name="Kumar R.M."/>
            <person name="Kaur G."/>
            <person name="Kaur N."/>
            <person name="Bala M."/>
            <person name="Kumar A."/>
            <person name="Mayilraj S."/>
        </authorList>
    </citation>
    <scope>NUCLEOTIDE SEQUENCE [LARGE SCALE GENOMIC DNA]</scope>
    <source>
        <strain evidence="1 2">IITR-54</strain>
    </source>
</reference>
<dbReference type="AlphaFoldDB" id="A0A7V7RM03"/>
<evidence type="ECO:0000313" key="2">
    <source>
        <dbReference type="Proteomes" id="UP000441354"/>
    </source>
</evidence>
<keyword evidence="2" id="KW-1185">Reference proteome</keyword>
<dbReference type="Proteomes" id="UP000441354">
    <property type="component" value="Unassembled WGS sequence"/>
</dbReference>
<dbReference type="RefSeq" id="WP_151574352.1">
    <property type="nucleotide sequence ID" value="NZ_WBOT01000003.1"/>
</dbReference>
<organism evidence="1 2">
    <name type="scientific">Bacillus mesophilum</name>
    <dbReference type="NCBI Taxonomy" id="1071718"/>
    <lineage>
        <taxon>Bacteria</taxon>
        <taxon>Bacillati</taxon>
        <taxon>Bacillota</taxon>
        <taxon>Bacilli</taxon>
        <taxon>Bacillales</taxon>
        <taxon>Bacillaceae</taxon>
        <taxon>Bacillus</taxon>
    </lineage>
</organism>
<gene>
    <name evidence="1" type="ORF">F7732_12650</name>
</gene>
<accession>A0A7V7RM03</accession>
<dbReference type="OrthoDB" id="9855674at2"/>